<dbReference type="AlphaFoldDB" id="A0A0L6UCC4"/>
<keyword evidence="2" id="KW-1185">Reference proteome</keyword>
<evidence type="ECO:0000313" key="1">
    <source>
        <dbReference type="EMBL" id="KNZ45882.1"/>
    </source>
</evidence>
<sequence length="99" mass="10908">MSQPPQQNRRQGKASNYSKVGCNYEQFLVKAPNFGDASSIQMPKSLEAERRPNPSSPVPQIVPYVVGRFKLAQLRDKLQQDVIGRGEPLTVEAQVAAGL</sequence>
<gene>
    <name evidence="1" type="ORF">VP01_772g9</name>
</gene>
<comment type="caution">
    <text evidence="1">The sequence shown here is derived from an EMBL/GenBank/DDBJ whole genome shotgun (WGS) entry which is preliminary data.</text>
</comment>
<reference evidence="1 2" key="1">
    <citation type="submission" date="2015-08" db="EMBL/GenBank/DDBJ databases">
        <title>Next Generation Sequencing and Analysis of the Genome of Puccinia sorghi L Schw, the Causal Agent of Maize Common Rust.</title>
        <authorList>
            <person name="Rochi L."/>
            <person name="Burguener G."/>
            <person name="Darino M."/>
            <person name="Turjanski A."/>
            <person name="Kreff E."/>
            <person name="Dieguez M.J."/>
            <person name="Sacco F."/>
        </authorList>
    </citation>
    <scope>NUCLEOTIDE SEQUENCE [LARGE SCALE GENOMIC DNA]</scope>
    <source>
        <strain evidence="1 2">RO10H11247</strain>
    </source>
</reference>
<name>A0A0L6UCC4_9BASI</name>
<protein>
    <submittedName>
        <fullName evidence="1">Uncharacterized protein</fullName>
    </submittedName>
</protein>
<dbReference type="EMBL" id="LAVV01013194">
    <property type="protein sequence ID" value="KNZ45882.1"/>
    <property type="molecule type" value="Genomic_DNA"/>
</dbReference>
<organism evidence="1 2">
    <name type="scientific">Puccinia sorghi</name>
    <dbReference type="NCBI Taxonomy" id="27349"/>
    <lineage>
        <taxon>Eukaryota</taxon>
        <taxon>Fungi</taxon>
        <taxon>Dikarya</taxon>
        <taxon>Basidiomycota</taxon>
        <taxon>Pucciniomycotina</taxon>
        <taxon>Pucciniomycetes</taxon>
        <taxon>Pucciniales</taxon>
        <taxon>Pucciniaceae</taxon>
        <taxon>Puccinia</taxon>
    </lineage>
</organism>
<evidence type="ECO:0000313" key="2">
    <source>
        <dbReference type="Proteomes" id="UP000037035"/>
    </source>
</evidence>
<dbReference type="Proteomes" id="UP000037035">
    <property type="component" value="Unassembled WGS sequence"/>
</dbReference>
<dbReference type="VEuPathDB" id="FungiDB:VP01_772g9"/>
<proteinExistence type="predicted"/>
<accession>A0A0L6UCC4</accession>